<keyword evidence="2" id="KW-0472">Membrane</keyword>
<evidence type="ECO:0000256" key="1">
    <source>
        <dbReference type="ARBA" id="ARBA00022729"/>
    </source>
</evidence>
<dbReference type="OrthoDB" id="1938904at2"/>
<dbReference type="Pfam" id="PF13205">
    <property type="entry name" value="Big_5"/>
    <property type="match status" value="1"/>
</dbReference>
<feature type="domain" description="SbsA Ig-like" evidence="3">
    <location>
        <begin position="39"/>
        <end position="133"/>
    </location>
</feature>
<feature type="transmembrane region" description="Helical" evidence="2">
    <location>
        <begin position="12"/>
        <end position="33"/>
    </location>
</feature>
<evidence type="ECO:0000313" key="5">
    <source>
        <dbReference type="Proteomes" id="UP000075531"/>
    </source>
</evidence>
<keyword evidence="5" id="KW-1185">Reference proteome</keyword>
<protein>
    <recommendedName>
        <fullName evidence="3">SbsA Ig-like domain-containing protein</fullName>
    </recommendedName>
</protein>
<proteinExistence type="predicted"/>
<dbReference type="STRING" id="1121338.CLTEP_13180"/>
<dbReference type="AlphaFoldDB" id="A0A151B473"/>
<name>A0A151B473_9CLOT</name>
<evidence type="ECO:0000259" key="3">
    <source>
        <dbReference type="Pfam" id="PF13205"/>
    </source>
</evidence>
<comment type="caution">
    <text evidence="4">The sequence shown here is derived from an EMBL/GenBank/DDBJ whole genome shotgun (WGS) entry which is preliminary data.</text>
</comment>
<dbReference type="InterPro" id="IPR014755">
    <property type="entry name" value="Cu-Rt/internalin_Ig-like"/>
</dbReference>
<keyword evidence="2" id="KW-1133">Transmembrane helix</keyword>
<evidence type="ECO:0000313" key="4">
    <source>
        <dbReference type="EMBL" id="KYH34721.1"/>
    </source>
</evidence>
<dbReference type="RefSeq" id="WP_066824306.1">
    <property type="nucleotide sequence ID" value="NZ_LTBA01000011.1"/>
</dbReference>
<evidence type="ECO:0000256" key="2">
    <source>
        <dbReference type="SAM" id="Phobius"/>
    </source>
</evidence>
<dbReference type="Proteomes" id="UP000075531">
    <property type="component" value="Unassembled WGS sequence"/>
</dbReference>
<keyword evidence="1" id="KW-0732">Signal</keyword>
<dbReference type="InterPro" id="IPR032812">
    <property type="entry name" value="SbsA_Ig"/>
</dbReference>
<reference evidence="4 5" key="1">
    <citation type="submission" date="2016-02" db="EMBL/GenBank/DDBJ databases">
        <title>Genome sequence of Clostridium tepidiprofundi DSM 19306.</title>
        <authorList>
            <person name="Poehlein A."/>
            <person name="Daniel R."/>
        </authorList>
    </citation>
    <scope>NUCLEOTIDE SEQUENCE [LARGE SCALE GENOMIC DNA]</scope>
    <source>
        <strain evidence="4 5">DSM 19306</strain>
    </source>
</reference>
<dbReference type="EMBL" id="LTBA01000011">
    <property type="protein sequence ID" value="KYH34721.1"/>
    <property type="molecule type" value="Genomic_DNA"/>
</dbReference>
<accession>A0A151B473</accession>
<dbReference type="Gene3D" id="2.60.40.1220">
    <property type="match status" value="1"/>
</dbReference>
<dbReference type="PATRIC" id="fig|1121338.3.peg.1354"/>
<sequence length="233" mass="26502">MKDGDYLKYIKFSKLLLMIVLLFNFLDFTYVFGDEYCIKNTKLDVKPNKIWSIKFNKDIDTNSIKDDSVKVVDSNGNKMDIKLKTKLDDSTVLEVIPPDEGYVFGETYTLYVSDDIKDVSGNKLSKPVRMKFTIKSTEYDYATAKVEVGNEHLSNIKVIKVKNTSLKSAVKYWVENQFSEYDNEKVYIGAKAEVIILTDNAIVHFYDAEDNEVASGVLNVGSSADNIQFNISK</sequence>
<organism evidence="4 5">
    <name type="scientific">Clostridium tepidiprofundi DSM 19306</name>
    <dbReference type="NCBI Taxonomy" id="1121338"/>
    <lineage>
        <taxon>Bacteria</taxon>
        <taxon>Bacillati</taxon>
        <taxon>Bacillota</taxon>
        <taxon>Clostridia</taxon>
        <taxon>Eubacteriales</taxon>
        <taxon>Clostridiaceae</taxon>
        <taxon>Clostridium</taxon>
    </lineage>
</organism>
<gene>
    <name evidence="4" type="ORF">CLTEP_13180</name>
</gene>
<keyword evidence="2" id="KW-0812">Transmembrane</keyword>